<keyword evidence="5" id="KW-0503">Monooxygenase</keyword>
<evidence type="ECO:0000256" key="5">
    <source>
        <dbReference type="ARBA" id="ARBA00023033"/>
    </source>
</evidence>
<dbReference type="EMBL" id="LZDH01000065">
    <property type="protein sequence ID" value="OBS30146.1"/>
    <property type="molecule type" value="Genomic_DNA"/>
</dbReference>
<comment type="cofactor">
    <cofactor evidence="1">
        <name>FAD</name>
        <dbReference type="ChEBI" id="CHEBI:57692"/>
    </cofactor>
</comment>
<keyword evidence="4" id="KW-0560">Oxidoreductase</keyword>
<evidence type="ECO:0000313" key="7">
    <source>
        <dbReference type="EMBL" id="OBS30146.1"/>
    </source>
</evidence>
<evidence type="ECO:0000259" key="6">
    <source>
        <dbReference type="Pfam" id="PF01494"/>
    </source>
</evidence>
<dbReference type="Pfam" id="PF01494">
    <property type="entry name" value="FAD_binding_3"/>
    <property type="match status" value="1"/>
</dbReference>
<dbReference type="STRING" id="1101373.A9O67_09415"/>
<dbReference type="PRINTS" id="PR00420">
    <property type="entry name" value="RNGMNOXGNASE"/>
</dbReference>
<dbReference type="InterPro" id="IPR002938">
    <property type="entry name" value="FAD-bd"/>
</dbReference>
<dbReference type="InterPro" id="IPR050493">
    <property type="entry name" value="FAD-dep_Monooxygenase_BioMet"/>
</dbReference>
<dbReference type="PROSITE" id="PS51257">
    <property type="entry name" value="PROKAR_LIPOPROTEIN"/>
    <property type="match status" value="1"/>
</dbReference>
<feature type="domain" description="FAD-binding" evidence="6">
    <location>
        <begin position="10"/>
        <end position="336"/>
    </location>
</feature>
<dbReference type="InterPro" id="IPR036188">
    <property type="entry name" value="FAD/NAD-bd_sf"/>
</dbReference>
<name>A0A1A6DTZ3_9BURK</name>
<dbReference type="GO" id="GO:0071949">
    <property type="term" value="F:FAD binding"/>
    <property type="evidence" value="ECO:0007669"/>
    <property type="project" value="InterPro"/>
</dbReference>
<comment type="caution">
    <text evidence="7">The sequence shown here is derived from an EMBL/GenBank/DDBJ whole genome shotgun (WGS) entry which is preliminary data.</text>
</comment>
<evidence type="ECO:0000256" key="3">
    <source>
        <dbReference type="ARBA" id="ARBA00022827"/>
    </source>
</evidence>
<dbReference type="AlphaFoldDB" id="A0A1A6DTZ3"/>
<reference evidence="7 8" key="1">
    <citation type="submission" date="2016-06" db="EMBL/GenBank/DDBJ databases">
        <title>Genome sequence of Tepidimonas fonticaldi PL17.</title>
        <authorList>
            <person name="Pinnaka A.K."/>
        </authorList>
    </citation>
    <scope>NUCLEOTIDE SEQUENCE [LARGE SCALE GENOMIC DNA]</scope>
    <source>
        <strain evidence="7 8">PL17</strain>
    </source>
</reference>
<dbReference type="PANTHER" id="PTHR13789">
    <property type="entry name" value="MONOOXYGENASE"/>
    <property type="match status" value="1"/>
</dbReference>
<dbReference type="PANTHER" id="PTHR13789:SF318">
    <property type="entry name" value="GERANYLGERANYL DIPHOSPHATE REDUCTASE"/>
    <property type="match status" value="1"/>
</dbReference>
<evidence type="ECO:0000256" key="4">
    <source>
        <dbReference type="ARBA" id="ARBA00023002"/>
    </source>
</evidence>
<organism evidence="7 8">
    <name type="scientific">Tepidimonas fonticaldi</name>
    <dbReference type="NCBI Taxonomy" id="1101373"/>
    <lineage>
        <taxon>Bacteria</taxon>
        <taxon>Pseudomonadati</taxon>
        <taxon>Pseudomonadota</taxon>
        <taxon>Betaproteobacteria</taxon>
        <taxon>Burkholderiales</taxon>
        <taxon>Tepidimonas</taxon>
    </lineage>
</organism>
<keyword evidence="8" id="KW-1185">Reference proteome</keyword>
<dbReference type="SUPFAM" id="SSF54373">
    <property type="entry name" value="FAD-linked reductases, C-terminal domain"/>
    <property type="match status" value="1"/>
</dbReference>
<dbReference type="RefSeq" id="WP_068610676.1">
    <property type="nucleotide sequence ID" value="NZ_LZDH01000065.1"/>
</dbReference>
<protein>
    <submittedName>
        <fullName evidence="7">FAD-dependent oxidoreductase</fullName>
    </submittedName>
</protein>
<keyword evidence="2" id="KW-0285">Flavoprotein</keyword>
<gene>
    <name evidence="7" type="ORF">A9O67_09415</name>
</gene>
<keyword evidence="3" id="KW-0274">FAD</keyword>
<proteinExistence type="predicted"/>
<dbReference type="Gene3D" id="3.50.50.60">
    <property type="entry name" value="FAD/NAD(P)-binding domain"/>
    <property type="match status" value="1"/>
</dbReference>
<evidence type="ECO:0000256" key="1">
    <source>
        <dbReference type="ARBA" id="ARBA00001974"/>
    </source>
</evidence>
<sequence length="412" mass="44697">MRPGAAPGRILVVGGGMAGLGAALACAQARPDSDIALLERAPTFSEVGAGIQLGPNAVRVLHDWGLREPLAAVAAFPQRLRVRAAHGGDELGELALGERARQRYGEPYATVHRADLHGLLLAALQDTTGVALHNGEAVVAYAERADGVEVRTAAERRWTADVLLAADGVWSPTRQHLLGDGRPVFSGHLAYRGLVRMADLPARLRASEVVAWLGPRLHGVHYPVRTGQWLNVVMVVEGPLPPTDAEGWDHEAHAVHLRAALGPVHADLEAVLHAVLHWRLWPLHAREPMRGPHEHARGRVALLGDAAHPMRPYLAQGAAMALEDAWALGRLLRAQPPGQVDWPGWLAQWAQGRWARNARVQARSRRNGVVFHARGLVRWGRDRAMALLGERLLDQPWLYDGPPDPLAPRGAS</sequence>
<dbReference type="OrthoDB" id="9782160at2"/>
<evidence type="ECO:0000313" key="8">
    <source>
        <dbReference type="Proteomes" id="UP000091969"/>
    </source>
</evidence>
<accession>A0A1A6DTZ3</accession>
<dbReference type="Proteomes" id="UP000091969">
    <property type="component" value="Unassembled WGS sequence"/>
</dbReference>
<dbReference type="GO" id="GO:0004497">
    <property type="term" value="F:monooxygenase activity"/>
    <property type="evidence" value="ECO:0007669"/>
    <property type="project" value="UniProtKB-KW"/>
</dbReference>
<evidence type="ECO:0000256" key="2">
    <source>
        <dbReference type="ARBA" id="ARBA00022630"/>
    </source>
</evidence>
<dbReference type="SUPFAM" id="SSF51905">
    <property type="entry name" value="FAD/NAD(P)-binding domain"/>
    <property type="match status" value="1"/>
</dbReference>